<dbReference type="PANTHER" id="PTHR39174">
    <property type="entry name" value="INNER MEMBRANE PROTEIN-RELATED"/>
    <property type="match status" value="1"/>
</dbReference>
<reference evidence="2 3" key="1">
    <citation type="submission" date="2013-08" db="EMBL/GenBank/DDBJ databases">
        <title>Genome of Pontibacillus chungwhensis.</title>
        <authorList>
            <person name="Wang Q."/>
            <person name="Wang G."/>
        </authorList>
    </citation>
    <scope>NUCLEOTIDE SEQUENCE [LARGE SCALE GENOMIC DNA]</scope>
    <source>
        <strain evidence="2 3">BH030062</strain>
    </source>
</reference>
<dbReference type="STRING" id="1385513.N780_11925"/>
<dbReference type="OrthoDB" id="1752893at2"/>
<sequence length="93" mass="10620">MDNNKNSDPRFKIAHREALIGVGLAIINFVWWYGFAYGLGDQAPEDYSYIWGLPSWFVYSCIGGFILMTILVTFVVTVWFKEVPFDEEEGGAE</sequence>
<keyword evidence="1" id="KW-0812">Transmembrane</keyword>
<accession>A0A0A2V1W6</accession>
<proteinExistence type="predicted"/>
<dbReference type="EMBL" id="AVBG01000001">
    <property type="protein sequence ID" value="KGP93033.1"/>
    <property type="molecule type" value="Genomic_DNA"/>
</dbReference>
<dbReference type="eggNOG" id="COG3924">
    <property type="taxonomic scope" value="Bacteria"/>
</dbReference>
<comment type="caution">
    <text evidence="2">The sequence shown here is derived from an EMBL/GenBank/DDBJ whole genome shotgun (WGS) entry which is preliminary data.</text>
</comment>
<dbReference type="Pfam" id="PF06196">
    <property type="entry name" value="DUF997"/>
    <property type="match status" value="1"/>
</dbReference>
<evidence type="ECO:0000313" key="2">
    <source>
        <dbReference type="EMBL" id="KGP93033.1"/>
    </source>
</evidence>
<feature type="transmembrane region" description="Helical" evidence="1">
    <location>
        <begin position="18"/>
        <end position="36"/>
    </location>
</feature>
<gene>
    <name evidence="2" type="ORF">N780_11925</name>
</gene>
<evidence type="ECO:0000256" key="1">
    <source>
        <dbReference type="SAM" id="Phobius"/>
    </source>
</evidence>
<dbReference type="AlphaFoldDB" id="A0A0A2V1W6"/>
<keyword evidence="3" id="KW-1185">Reference proteome</keyword>
<organism evidence="2 3">
    <name type="scientific">Pontibacillus chungwhensis BH030062</name>
    <dbReference type="NCBI Taxonomy" id="1385513"/>
    <lineage>
        <taxon>Bacteria</taxon>
        <taxon>Bacillati</taxon>
        <taxon>Bacillota</taxon>
        <taxon>Bacilli</taxon>
        <taxon>Bacillales</taxon>
        <taxon>Bacillaceae</taxon>
        <taxon>Pontibacillus</taxon>
    </lineage>
</organism>
<feature type="transmembrane region" description="Helical" evidence="1">
    <location>
        <begin position="56"/>
        <end position="80"/>
    </location>
</feature>
<dbReference type="InterPro" id="IPR010398">
    <property type="entry name" value="DUF997"/>
</dbReference>
<keyword evidence="1" id="KW-0472">Membrane</keyword>
<dbReference type="RefSeq" id="WP_036779132.1">
    <property type="nucleotide sequence ID" value="NZ_AVBG01000001.1"/>
</dbReference>
<protein>
    <submittedName>
        <fullName evidence="2">Sodium:pantothenate symporter</fullName>
    </submittedName>
</protein>
<dbReference type="PANTHER" id="PTHR39174:SF1">
    <property type="entry name" value="INNER MEMBRANE PROTEIN"/>
    <property type="match status" value="1"/>
</dbReference>
<evidence type="ECO:0000313" key="3">
    <source>
        <dbReference type="Proteomes" id="UP000030153"/>
    </source>
</evidence>
<keyword evidence="1" id="KW-1133">Transmembrane helix</keyword>
<dbReference type="Proteomes" id="UP000030153">
    <property type="component" value="Unassembled WGS sequence"/>
</dbReference>
<name>A0A0A2V1W6_9BACI</name>